<dbReference type="InterPro" id="IPR022642">
    <property type="entry name" value="CheR_C"/>
</dbReference>
<dbReference type="EMBL" id="BAABBN010000007">
    <property type="protein sequence ID" value="GAA3930188.1"/>
    <property type="molecule type" value="Genomic_DNA"/>
</dbReference>
<dbReference type="InterPro" id="IPR029063">
    <property type="entry name" value="SAM-dependent_MTases_sf"/>
</dbReference>
<dbReference type="Pfam" id="PF03705">
    <property type="entry name" value="CheR_N"/>
    <property type="match status" value="1"/>
</dbReference>
<sequence length="307" mass="34821">MNLTDAEIVTIEVNALLDVLFHRAGYDFRNYSRASLLRRLEFFTEQEGFKKISDLIPMVIHDEPLTRRLIKGLLINVTEMFRDPAFFKTLTEDVFPVLKTYPFFKIWHAGCSTGEEVYSLAILLQEHGLLGRARIYGTDLNAQIIKKAKDGIFKESDIHAYAENYVAAGGQRQLTDYFYSRYGSAKINDELTRNITFASHNLVSDGIFTEVQMIICRNVMIYFDTNLKQKVIGLFYQGLTPGGLLCLGSKESLNYSEDASCFETMSLDSRIYKKQISSAKQVSKANSNIDVSAEIKARPNVGQLHAF</sequence>
<dbReference type="InterPro" id="IPR000780">
    <property type="entry name" value="CheR_MeTrfase"/>
</dbReference>
<accession>A0ABP7MTY8</accession>
<feature type="domain" description="CheR-type methyltransferase" evidence="1">
    <location>
        <begin position="1"/>
        <end position="275"/>
    </location>
</feature>
<dbReference type="SUPFAM" id="SSF53335">
    <property type="entry name" value="S-adenosyl-L-methionine-dependent methyltransferases"/>
    <property type="match status" value="1"/>
</dbReference>
<protein>
    <submittedName>
        <fullName evidence="2">Protein-glutamate O-methyltransferase CheR</fullName>
    </submittedName>
</protein>
<dbReference type="RefSeq" id="WP_344799233.1">
    <property type="nucleotide sequence ID" value="NZ_BAABBN010000007.1"/>
</dbReference>
<dbReference type="SMART" id="SM00138">
    <property type="entry name" value="MeTrc"/>
    <property type="match status" value="1"/>
</dbReference>
<dbReference type="Gene3D" id="3.40.50.150">
    <property type="entry name" value="Vaccinia Virus protein VP39"/>
    <property type="match status" value="1"/>
</dbReference>
<gene>
    <name evidence="2" type="ORF">GCM10022277_28600</name>
</gene>
<dbReference type="SUPFAM" id="SSF47757">
    <property type="entry name" value="Chemotaxis receptor methyltransferase CheR, N-terminal domain"/>
    <property type="match status" value="1"/>
</dbReference>
<dbReference type="Proteomes" id="UP001501565">
    <property type="component" value="Unassembled WGS sequence"/>
</dbReference>
<evidence type="ECO:0000313" key="3">
    <source>
        <dbReference type="Proteomes" id="UP001501565"/>
    </source>
</evidence>
<organism evidence="2 3">
    <name type="scientific">Litoribacillus peritrichatus</name>
    <dbReference type="NCBI Taxonomy" id="718191"/>
    <lineage>
        <taxon>Bacteria</taxon>
        <taxon>Pseudomonadati</taxon>
        <taxon>Pseudomonadota</taxon>
        <taxon>Gammaproteobacteria</taxon>
        <taxon>Oceanospirillales</taxon>
        <taxon>Oceanospirillaceae</taxon>
        <taxon>Litoribacillus</taxon>
    </lineage>
</organism>
<keyword evidence="3" id="KW-1185">Reference proteome</keyword>
<dbReference type="PROSITE" id="PS50123">
    <property type="entry name" value="CHER"/>
    <property type="match status" value="1"/>
</dbReference>
<comment type="caution">
    <text evidence="2">The sequence shown here is derived from an EMBL/GenBank/DDBJ whole genome shotgun (WGS) entry which is preliminary data.</text>
</comment>
<evidence type="ECO:0000259" key="1">
    <source>
        <dbReference type="PROSITE" id="PS50123"/>
    </source>
</evidence>
<dbReference type="PRINTS" id="PR00996">
    <property type="entry name" value="CHERMTFRASE"/>
</dbReference>
<reference evidence="3" key="1">
    <citation type="journal article" date="2019" name="Int. J. Syst. Evol. Microbiol.">
        <title>The Global Catalogue of Microorganisms (GCM) 10K type strain sequencing project: providing services to taxonomists for standard genome sequencing and annotation.</title>
        <authorList>
            <consortium name="The Broad Institute Genomics Platform"/>
            <consortium name="The Broad Institute Genome Sequencing Center for Infectious Disease"/>
            <person name="Wu L."/>
            <person name="Ma J."/>
        </authorList>
    </citation>
    <scope>NUCLEOTIDE SEQUENCE [LARGE SCALE GENOMIC DNA]</scope>
    <source>
        <strain evidence="3">JCM 17551</strain>
    </source>
</reference>
<dbReference type="PANTHER" id="PTHR24422">
    <property type="entry name" value="CHEMOTAXIS PROTEIN METHYLTRANSFERASE"/>
    <property type="match status" value="1"/>
</dbReference>
<dbReference type="Pfam" id="PF01739">
    <property type="entry name" value="CheR"/>
    <property type="match status" value="1"/>
</dbReference>
<dbReference type="InterPro" id="IPR022641">
    <property type="entry name" value="CheR_N"/>
</dbReference>
<dbReference type="InterPro" id="IPR050903">
    <property type="entry name" value="Bact_Chemotaxis_MeTrfase"/>
</dbReference>
<evidence type="ECO:0000313" key="2">
    <source>
        <dbReference type="EMBL" id="GAA3930188.1"/>
    </source>
</evidence>
<dbReference type="PANTHER" id="PTHR24422:SF8">
    <property type="entry name" value="CHEMOTAXIS PROTEIN"/>
    <property type="match status" value="1"/>
</dbReference>
<name>A0ABP7MTY8_9GAMM</name>
<proteinExistence type="predicted"/>